<reference evidence="1" key="3">
    <citation type="submission" date="2025-09" db="UniProtKB">
        <authorList>
            <consortium name="Ensembl"/>
        </authorList>
    </citation>
    <scope>IDENTIFICATION</scope>
</reference>
<dbReference type="InterPro" id="IPR015915">
    <property type="entry name" value="Kelch-typ_b-propeller"/>
</dbReference>
<dbReference type="OrthoDB" id="4447at2759"/>
<reference evidence="1" key="1">
    <citation type="submission" date="2019-06" db="EMBL/GenBank/DDBJ databases">
        <title>G10K-VGP Goodes thornscrub tortoise genome, primary haplotype.</title>
        <authorList>
            <person name="Murphy B."/>
            <person name="Edwards T."/>
            <person name="Rhie A."/>
            <person name="Koren S."/>
            <person name="Phillippy A."/>
            <person name="Fedrigo O."/>
            <person name="Haase B."/>
            <person name="Mountcastle J."/>
            <person name="Lewin H."/>
            <person name="Damas J."/>
            <person name="Howe K."/>
            <person name="Formenti G."/>
            <person name="Myers G."/>
            <person name="Durbin R."/>
            <person name="Jarvis E.D."/>
        </authorList>
    </citation>
    <scope>NUCLEOTIDE SEQUENCE [LARGE SCALE GENOMIC DNA]</scope>
</reference>
<organism evidence="1 2">
    <name type="scientific">Gopherus evgoodei</name>
    <name type="common">Goodes thornscrub tortoise</name>
    <dbReference type="NCBI Taxonomy" id="1825980"/>
    <lineage>
        <taxon>Eukaryota</taxon>
        <taxon>Metazoa</taxon>
        <taxon>Chordata</taxon>
        <taxon>Craniata</taxon>
        <taxon>Vertebrata</taxon>
        <taxon>Euteleostomi</taxon>
        <taxon>Archelosauria</taxon>
        <taxon>Testudinata</taxon>
        <taxon>Testudines</taxon>
        <taxon>Cryptodira</taxon>
        <taxon>Durocryptodira</taxon>
        <taxon>Testudinoidea</taxon>
        <taxon>Testudinidae</taxon>
        <taxon>Gopherus</taxon>
    </lineage>
</organism>
<dbReference type="AlphaFoldDB" id="A0A8C4XYT7"/>
<dbReference type="Proteomes" id="UP000694390">
    <property type="component" value="Chromosome 12"/>
</dbReference>
<dbReference type="InterPro" id="IPR052588">
    <property type="entry name" value="Kelch_domain_protein"/>
</dbReference>
<reference evidence="1" key="2">
    <citation type="submission" date="2025-08" db="UniProtKB">
        <authorList>
            <consortium name="Ensembl"/>
        </authorList>
    </citation>
    <scope>IDENTIFICATION</scope>
</reference>
<proteinExistence type="predicted"/>
<dbReference type="Pfam" id="PF24681">
    <property type="entry name" value="Kelch_KLHDC2_KLHL20_DRC7"/>
    <property type="match status" value="1"/>
</dbReference>
<protein>
    <submittedName>
        <fullName evidence="1">Kelch domain containing 4</fullName>
    </submittedName>
</protein>
<dbReference type="PANTHER" id="PTHR46063:SF1">
    <property type="entry name" value="KELCH DOMAIN-CONTAINING PROTEIN 4"/>
    <property type="match status" value="1"/>
</dbReference>
<dbReference type="SUPFAM" id="SSF117281">
    <property type="entry name" value="Kelch motif"/>
    <property type="match status" value="1"/>
</dbReference>
<evidence type="ECO:0000313" key="1">
    <source>
        <dbReference type="Ensembl" id="ENSGEVP00005006722.1"/>
    </source>
</evidence>
<sequence length="250" mass="28098">MVACKRQLIVFGGFHESARDYVYYNDVYAFNLDTFTWTKLSPSGTGPAPRSGCQMVTTPEGNIIIYGGYSKQRIKKDVDKGTLHTDTFLLKADGVDKWIWNRLSPSGVKPTPRSGFSVAMGPNNRSLLFGGVHDKEEEERIEGDFFSDIYFYDMGKNRWFPGQLKLTDEEGDRMLNLQTCRPRFLALLQLFSRSKPGADDLIQLPSSRPQCFLVCSERGKTSHITTGKASGASLLLISWQTVFQPFGRAL</sequence>
<evidence type="ECO:0000313" key="2">
    <source>
        <dbReference type="Proteomes" id="UP000694390"/>
    </source>
</evidence>
<accession>A0A8C4XYT7</accession>
<keyword evidence="2" id="KW-1185">Reference proteome</keyword>
<gene>
    <name evidence="1" type="primary">KLHDC4</name>
</gene>
<dbReference type="Gene3D" id="2.120.10.80">
    <property type="entry name" value="Kelch-type beta propeller"/>
    <property type="match status" value="1"/>
</dbReference>
<dbReference type="GeneTree" id="ENSGT00390000003374"/>
<name>A0A8C4XYT7_9SAUR</name>
<dbReference type="PANTHER" id="PTHR46063">
    <property type="entry name" value="KELCH DOMAIN-CONTAINING PROTEIN"/>
    <property type="match status" value="1"/>
</dbReference>
<dbReference type="Ensembl" id="ENSGEVT00005007033.1">
    <property type="protein sequence ID" value="ENSGEVP00005006722.1"/>
    <property type="gene ID" value="ENSGEVG00005004795.1"/>
</dbReference>